<dbReference type="InterPro" id="IPR001810">
    <property type="entry name" value="F-box_dom"/>
</dbReference>
<evidence type="ECO:0000256" key="1">
    <source>
        <dbReference type="SAM" id="MobiDB-lite"/>
    </source>
</evidence>
<evidence type="ECO:0000313" key="3">
    <source>
        <dbReference type="EMBL" id="CDR42322.1"/>
    </source>
</evidence>
<dbReference type="PROSITE" id="PS50181">
    <property type="entry name" value="FBOX"/>
    <property type="match status" value="1"/>
</dbReference>
<reference evidence="3" key="1">
    <citation type="journal article" date="2014" name="Genome Announc.">
        <title>Genome sequence of the yeast Cyberlindnera fabianii (Hansenula fabianii).</title>
        <authorList>
            <person name="Freel K.C."/>
            <person name="Sarilar V."/>
            <person name="Neuveglise C."/>
            <person name="Devillers H."/>
            <person name="Friedrich A."/>
            <person name="Schacherer J."/>
        </authorList>
    </citation>
    <scope>NUCLEOTIDE SEQUENCE</scope>
    <source>
        <strain evidence="3">YJS4271</strain>
    </source>
</reference>
<feature type="domain" description="F-box" evidence="2">
    <location>
        <begin position="48"/>
        <end position="94"/>
    </location>
</feature>
<feature type="compositionally biased region" description="Low complexity" evidence="1">
    <location>
        <begin position="24"/>
        <end position="35"/>
    </location>
</feature>
<dbReference type="PhylomeDB" id="A0A061AYK4"/>
<dbReference type="InterPro" id="IPR036047">
    <property type="entry name" value="F-box-like_dom_sf"/>
</dbReference>
<feature type="region of interest" description="Disordered" evidence="1">
    <location>
        <begin position="15"/>
        <end position="36"/>
    </location>
</feature>
<dbReference type="EMBL" id="LK052894">
    <property type="protein sequence ID" value="CDR42322.1"/>
    <property type="molecule type" value="Genomic_DNA"/>
</dbReference>
<dbReference type="CDD" id="cd09917">
    <property type="entry name" value="F-box_SF"/>
    <property type="match status" value="1"/>
</dbReference>
<accession>A0A061AYK4</accession>
<dbReference type="VEuPathDB" id="FungiDB:BON22_2602"/>
<evidence type="ECO:0000259" key="2">
    <source>
        <dbReference type="PROSITE" id="PS50181"/>
    </source>
</evidence>
<gene>
    <name evidence="3" type="ORF">CYFA0S_09e01090g</name>
</gene>
<dbReference type="SUPFAM" id="SSF81383">
    <property type="entry name" value="F-box domain"/>
    <property type="match status" value="1"/>
</dbReference>
<dbReference type="Pfam" id="PF12937">
    <property type="entry name" value="F-box-like"/>
    <property type="match status" value="1"/>
</dbReference>
<dbReference type="OrthoDB" id="4032719at2759"/>
<name>A0A061AYK4_CYBFA</name>
<dbReference type="AlphaFoldDB" id="A0A061AYK4"/>
<sequence>MFSIFKKSRFRSSSKTADDLRLSQQHQQQNEQHQQLLTNDTDAAADQRMTLLGLPNEVLSRIIANLTIHDFLALVLVCRQMNDFVNRFFLYRKVKIHNKEALSRFRKTLSKDKKRNMLQLYVQSIDFIKPEKDLSHESTSIVGFNFKPNAPSDNYITLLLEVVSLLPNLSEISLRQISPGFQFPEWTSTLKTYALEHNYYPTLRRLRMSSEFGWSIPLRPNLLWPFGLIDELILYDMVIDSHSLTKPALLTLSNENGPLVSKDAAILESNNRWSPIQSLTLSSCSIASSGSRLLAGYFREVRSLRLVSLKSHYDLLLAHCFPHLETLYIDLNSKCFSLYNSSEALVINTQNNNSNYAYFNSKFVPKFYLNYGHFVEVMEKLPRVNKVSFVNCSFTNITPVDPEDLENPECNLVNTNGFKFFAMLQNFDRVEFIMLKNYKLHQRRTRDEWTKLLQPCFTSTNSVRILDKDGSVLFTRNERP</sequence>
<dbReference type="SUPFAM" id="SSF52047">
    <property type="entry name" value="RNI-like"/>
    <property type="match status" value="1"/>
</dbReference>
<dbReference type="SMART" id="SM00256">
    <property type="entry name" value="FBOX"/>
    <property type="match status" value="1"/>
</dbReference>
<proteinExistence type="predicted"/>
<organism evidence="3">
    <name type="scientific">Cyberlindnera fabianii</name>
    <name type="common">Yeast</name>
    <name type="synonym">Hansenula fabianii</name>
    <dbReference type="NCBI Taxonomy" id="36022"/>
    <lineage>
        <taxon>Eukaryota</taxon>
        <taxon>Fungi</taxon>
        <taxon>Dikarya</taxon>
        <taxon>Ascomycota</taxon>
        <taxon>Saccharomycotina</taxon>
        <taxon>Saccharomycetes</taxon>
        <taxon>Phaffomycetales</taxon>
        <taxon>Phaffomycetaceae</taxon>
        <taxon>Cyberlindnera</taxon>
    </lineage>
</organism>
<protein>
    <submittedName>
        <fullName evidence="3">CYFA0S09e01090g1_1</fullName>
    </submittedName>
</protein>